<evidence type="ECO:0000259" key="9">
    <source>
        <dbReference type="Pfam" id="PF00171"/>
    </source>
</evidence>
<evidence type="ECO:0000256" key="5">
    <source>
        <dbReference type="ARBA" id="ARBA00023002"/>
    </source>
</evidence>
<dbReference type="SUPFAM" id="SSF53720">
    <property type="entry name" value="ALDH-like"/>
    <property type="match status" value="1"/>
</dbReference>
<feature type="active site" evidence="7">
    <location>
        <position position="252"/>
    </location>
</feature>
<evidence type="ECO:0000256" key="4">
    <source>
        <dbReference type="ARBA" id="ARBA00019842"/>
    </source>
</evidence>
<dbReference type="InterPro" id="IPR016161">
    <property type="entry name" value="Ald_DH/histidinol_DH"/>
</dbReference>
<dbReference type="FunFam" id="3.40.309.10:FF:000004">
    <property type="entry name" value="Succinate-semialdehyde dehydrogenase I"/>
    <property type="match status" value="1"/>
</dbReference>
<organism evidence="10 11">
    <name type="scientific">Folsomia candida</name>
    <name type="common">Springtail</name>
    <dbReference type="NCBI Taxonomy" id="158441"/>
    <lineage>
        <taxon>Eukaryota</taxon>
        <taxon>Metazoa</taxon>
        <taxon>Ecdysozoa</taxon>
        <taxon>Arthropoda</taxon>
        <taxon>Hexapoda</taxon>
        <taxon>Collembola</taxon>
        <taxon>Entomobryomorpha</taxon>
        <taxon>Isotomoidea</taxon>
        <taxon>Isotomidae</taxon>
        <taxon>Proisotominae</taxon>
        <taxon>Folsomia</taxon>
    </lineage>
</organism>
<dbReference type="EC" id="1.2.1.24" evidence="3"/>
<dbReference type="Gene3D" id="3.40.309.10">
    <property type="entry name" value="Aldehyde Dehydrogenase, Chain A, domain 2"/>
    <property type="match status" value="1"/>
</dbReference>
<evidence type="ECO:0000313" key="11">
    <source>
        <dbReference type="Proteomes" id="UP000198287"/>
    </source>
</evidence>
<proteinExistence type="inferred from homology"/>
<dbReference type="GO" id="GO:0009450">
    <property type="term" value="P:gamma-aminobutyric acid catabolic process"/>
    <property type="evidence" value="ECO:0007669"/>
    <property type="project" value="TreeGrafter"/>
</dbReference>
<dbReference type="AlphaFoldDB" id="A0A226DGZ4"/>
<dbReference type="InterPro" id="IPR050740">
    <property type="entry name" value="Aldehyde_DH_Superfamily"/>
</dbReference>
<dbReference type="GO" id="GO:0004777">
    <property type="term" value="F:succinate-semialdehyde dehydrogenase (NAD+) activity"/>
    <property type="evidence" value="ECO:0007669"/>
    <property type="project" value="UniProtKB-EC"/>
</dbReference>
<dbReference type="Gene3D" id="3.40.605.10">
    <property type="entry name" value="Aldehyde Dehydrogenase, Chain A, domain 1"/>
    <property type="match status" value="1"/>
</dbReference>
<dbReference type="OMA" id="VAACFRF"/>
<reference evidence="10 11" key="1">
    <citation type="submission" date="2015-12" db="EMBL/GenBank/DDBJ databases">
        <title>The genome of Folsomia candida.</title>
        <authorList>
            <person name="Faddeeva A."/>
            <person name="Derks M.F."/>
            <person name="Anvar Y."/>
            <person name="Smit S."/>
            <person name="Van Straalen N."/>
            <person name="Roelofs D."/>
        </authorList>
    </citation>
    <scope>NUCLEOTIDE SEQUENCE [LARGE SCALE GENOMIC DNA]</scope>
    <source>
        <strain evidence="10 11">VU population</strain>
        <tissue evidence="10">Whole body</tissue>
    </source>
</reference>
<dbReference type="PANTHER" id="PTHR43353">
    <property type="entry name" value="SUCCINATE-SEMIALDEHYDE DEHYDROGENASE, MITOCHONDRIAL"/>
    <property type="match status" value="1"/>
</dbReference>
<comment type="pathway">
    <text evidence="1">Amino-acid degradation; 4-aminobutanoate degradation.</text>
</comment>
<dbReference type="PANTHER" id="PTHR43353:SF5">
    <property type="entry name" value="SUCCINATE-SEMIALDEHYDE DEHYDROGENASE, MITOCHONDRIAL"/>
    <property type="match status" value="1"/>
</dbReference>
<evidence type="ECO:0000256" key="3">
    <source>
        <dbReference type="ARBA" id="ARBA00013051"/>
    </source>
</evidence>
<dbReference type="Proteomes" id="UP000198287">
    <property type="component" value="Unassembled WGS sequence"/>
</dbReference>
<dbReference type="EMBL" id="LNIX01000022">
    <property type="protein sequence ID" value="OXA43456.1"/>
    <property type="molecule type" value="Genomic_DNA"/>
</dbReference>
<evidence type="ECO:0000313" key="10">
    <source>
        <dbReference type="EMBL" id="OXA43456.1"/>
    </source>
</evidence>
<keyword evidence="5 8" id="KW-0560">Oxidoreductase</keyword>
<dbReference type="OrthoDB" id="310895at2759"/>
<accession>A0A226DGZ4</accession>
<name>A0A226DGZ4_FOLCA</name>
<evidence type="ECO:0000256" key="2">
    <source>
        <dbReference type="ARBA" id="ARBA00009986"/>
    </source>
</evidence>
<dbReference type="InterPro" id="IPR015590">
    <property type="entry name" value="Aldehyde_DH_dom"/>
</dbReference>
<dbReference type="PROSITE" id="PS00687">
    <property type="entry name" value="ALDEHYDE_DEHYDR_GLU"/>
    <property type="match status" value="1"/>
</dbReference>
<gene>
    <name evidence="10" type="ORF">Fcan01_21790</name>
</gene>
<keyword evidence="11" id="KW-1185">Reference proteome</keyword>
<dbReference type="Pfam" id="PF00171">
    <property type="entry name" value="Aldedh"/>
    <property type="match status" value="1"/>
</dbReference>
<evidence type="ECO:0000256" key="8">
    <source>
        <dbReference type="RuleBase" id="RU003345"/>
    </source>
</evidence>
<comment type="similarity">
    <text evidence="2 8">Belongs to the aldehyde dehydrogenase family.</text>
</comment>
<sequence>MKVPTQSYISGKWFDSELATTFPVINPASGDIIAEVADCGAKLTSFAIEGAADAFPAWKQKTAKERGEILLKIKEVLLKNADHVAEIMTKECGKPLKESRVEVAFSASFFDWFSAEGRRAYGETIPPTGPGKAMITIRKPVGVAAFITPWNFPLGMLARKVSASLAAGCTCVIKPAEDTPLTALAFAQICHDAGVPAGVVNVVPCSRKKVVDVGDMLCSHRKVACLSFTGSTAVGKSLYAKCSSTMKRVHMELGGNAPFIVFNDADIDLAVSGLIASKYRNSGQTCITANKILVQSQIYDKFMDKLLQAVTKLKVGPGLEPDTDVAAIINDAQIERIERIVTESIEQGATLLHGGVRVSTLGPRFFQPTILTNVKPNVAAYEEEIFGPVAAICKFESEDDAIKFANDTDKGLAAYAYTNNLRLSWKLADSLEFGMVGINEPIVSTCEAPFGGIKNSGFGKEGSKHGLDEYTYLKYVAYGNQIPS</sequence>
<dbReference type="CDD" id="cd07103">
    <property type="entry name" value="ALDH_F5_SSADH_GabD"/>
    <property type="match status" value="1"/>
</dbReference>
<comment type="caution">
    <text evidence="10">The sequence shown here is derived from an EMBL/GenBank/DDBJ whole genome shotgun (WGS) entry which is preliminary data.</text>
</comment>
<dbReference type="STRING" id="158441.A0A226DGZ4"/>
<dbReference type="InterPro" id="IPR016162">
    <property type="entry name" value="Ald_DH_N"/>
</dbReference>
<protein>
    <recommendedName>
        <fullName evidence="4">Succinate-semialdehyde dehydrogenase, mitochondrial</fullName>
        <ecNumber evidence="3">1.2.1.24</ecNumber>
    </recommendedName>
    <alternativeName>
        <fullName evidence="6">NAD(+)-dependent succinic semialdehyde dehydrogenase</fullName>
    </alternativeName>
</protein>
<feature type="domain" description="Aldehyde dehydrogenase" evidence="9">
    <location>
        <begin position="13"/>
        <end position="476"/>
    </location>
</feature>
<dbReference type="InterPro" id="IPR016163">
    <property type="entry name" value="Ald_DH_C"/>
</dbReference>
<evidence type="ECO:0000256" key="6">
    <source>
        <dbReference type="ARBA" id="ARBA00030806"/>
    </source>
</evidence>
<evidence type="ECO:0000256" key="1">
    <source>
        <dbReference type="ARBA" id="ARBA00005176"/>
    </source>
</evidence>
<dbReference type="InterPro" id="IPR029510">
    <property type="entry name" value="Ald_DH_CS_GLU"/>
</dbReference>
<dbReference type="FunFam" id="3.40.605.10:FF:000005">
    <property type="entry name" value="Succinate-semialdehyde dehydrogenase I"/>
    <property type="match status" value="1"/>
</dbReference>
<evidence type="ECO:0000256" key="7">
    <source>
        <dbReference type="PROSITE-ProRule" id="PRU10007"/>
    </source>
</evidence>
<dbReference type="FunFam" id="3.40.605.10:FF:000026">
    <property type="entry name" value="Aldehyde dehydrogenase, putative"/>
    <property type="match status" value="1"/>
</dbReference>